<evidence type="ECO:0000256" key="1">
    <source>
        <dbReference type="SAM" id="Phobius"/>
    </source>
</evidence>
<evidence type="ECO:0000313" key="2">
    <source>
        <dbReference type="EMBL" id="SUZ31285.1"/>
    </source>
</evidence>
<reference evidence="3" key="1">
    <citation type="submission" date="2018-08" db="EMBL/GenBank/DDBJ databases">
        <authorList>
            <person name="Rodrigo-Torres L."/>
            <person name="Arahal R. D."/>
            <person name="Lucena T."/>
        </authorList>
    </citation>
    <scope>NUCLEOTIDE SEQUENCE [LARGE SCALE GENOMIC DNA]</scope>
    <source>
        <strain evidence="3">CECT 7235</strain>
    </source>
</reference>
<dbReference type="EMBL" id="UIHC01000007">
    <property type="protein sequence ID" value="SUZ31285.1"/>
    <property type="molecule type" value="Genomic_DNA"/>
</dbReference>
<feature type="transmembrane region" description="Helical" evidence="1">
    <location>
        <begin position="49"/>
        <end position="75"/>
    </location>
</feature>
<protein>
    <submittedName>
        <fullName evidence="2">Uncharacterized protein</fullName>
    </submittedName>
</protein>
<sequence>MTAPHPSSIVIVGIAVFLLGFLYDARFAGLPYQDPTPEMQANWLFHGTVAGRIMLSGAVLFLAGCVWGGLGWAWARAKRRRRD</sequence>
<accession>A0A3B0M5C1</accession>
<keyword evidence="1" id="KW-0472">Membrane</keyword>
<dbReference type="RefSeq" id="WP_121093582.1">
    <property type="nucleotide sequence ID" value="NZ_UIHC01000007.1"/>
</dbReference>
<name>A0A3B0M5C1_9RHOB</name>
<evidence type="ECO:0000313" key="3">
    <source>
        <dbReference type="Proteomes" id="UP000272908"/>
    </source>
</evidence>
<keyword evidence="1" id="KW-1133">Transmembrane helix</keyword>
<organism evidence="2 3">
    <name type="scientific">Roseinatronobacter ekhonensis</name>
    <dbReference type="NCBI Taxonomy" id="254356"/>
    <lineage>
        <taxon>Bacteria</taxon>
        <taxon>Pseudomonadati</taxon>
        <taxon>Pseudomonadota</taxon>
        <taxon>Alphaproteobacteria</taxon>
        <taxon>Rhodobacterales</taxon>
        <taxon>Paracoccaceae</taxon>
        <taxon>Roseinatronobacter</taxon>
    </lineage>
</organism>
<proteinExistence type="predicted"/>
<gene>
    <name evidence="2" type="ORF">ROE7235_01021</name>
</gene>
<keyword evidence="3" id="KW-1185">Reference proteome</keyword>
<dbReference type="AlphaFoldDB" id="A0A3B0M5C1"/>
<keyword evidence="1" id="KW-0812">Transmembrane</keyword>
<dbReference type="OrthoDB" id="2062184at2"/>
<dbReference type="Proteomes" id="UP000272908">
    <property type="component" value="Unassembled WGS sequence"/>
</dbReference>
<feature type="transmembrane region" description="Helical" evidence="1">
    <location>
        <begin position="9"/>
        <end position="29"/>
    </location>
</feature>